<dbReference type="PRINTS" id="PR00420">
    <property type="entry name" value="RNGMNOXGNASE"/>
</dbReference>
<organism evidence="5 6">
    <name type="scientific">Exophiala xenobiotica</name>
    <dbReference type="NCBI Taxonomy" id="348802"/>
    <lineage>
        <taxon>Eukaryota</taxon>
        <taxon>Fungi</taxon>
        <taxon>Dikarya</taxon>
        <taxon>Ascomycota</taxon>
        <taxon>Pezizomycotina</taxon>
        <taxon>Eurotiomycetes</taxon>
        <taxon>Chaetothyriomycetidae</taxon>
        <taxon>Chaetothyriales</taxon>
        <taxon>Herpotrichiellaceae</taxon>
        <taxon>Exophiala</taxon>
    </lineage>
</organism>
<dbReference type="Gene3D" id="3.30.9.10">
    <property type="entry name" value="D-Amino Acid Oxidase, subunit A, domain 2"/>
    <property type="match status" value="1"/>
</dbReference>
<evidence type="ECO:0000313" key="6">
    <source>
        <dbReference type="Proteomes" id="UP000054342"/>
    </source>
</evidence>
<keyword evidence="3" id="KW-0560">Oxidoreductase</keyword>
<dbReference type="GO" id="GO:0071949">
    <property type="term" value="F:FAD binding"/>
    <property type="evidence" value="ECO:0007669"/>
    <property type="project" value="InterPro"/>
</dbReference>
<dbReference type="HOGENOM" id="CLU_009665_14_2_1"/>
<proteinExistence type="predicted"/>
<sequence>MDFLGVGQDYSFDVIFSSGLSDGGEIIGKWALPSPNQCREHFKTQNDGSMPREPYQRCSQAVFEAWLKPRIEKEPLIDSCFGLRFEKLTESEVGVESLLEDATTGQKHIVRSQYVVGCDGAGSRVRKSIGGVLTGGPVPMAMFLVHFKSRDLSVLQRQGQYWHIFFSNGGAIISQDEEDTWTVHMAIGLDVDAEKLDPEKVVAEALGGSAGPCPCKIDKVLVKSTWRPNICIVDRYTSAGGRVFLTGDAAHQNIPTGGYGMNTAVGDSFDIGWKLAAVCHGFGGRTLLESYEHERRPVAVRNIERSGVHFSVHRQYIDWVSEAGHHAILADTAQGRALRRKIDQFLSEHDGENKEHGIELGYRNNHSPVVVPDTEVEEPEWSFRSYIPSTWPGSRAPHVFLADGQTSIFDLFGPDFSIVDFSESGSIASAFGDVADALSLPLKKIHLPNEPHVRKVWERRAVLIRPDDHVAWRAPLEDNAVINPEEILRVAAGLGTPPISRNPTWNGNSDSVETVLKRGFSGTVGNVDQNDVQALAAFQK</sequence>
<evidence type="ECO:0000259" key="4">
    <source>
        <dbReference type="Pfam" id="PF01494"/>
    </source>
</evidence>
<protein>
    <recommendedName>
        <fullName evidence="4">FAD-binding domain-containing protein</fullName>
    </recommendedName>
</protein>
<keyword evidence="2" id="KW-0274">FAD</keyword>
<evidence type="ECO:0000256" key="1">
    <source>
        <dbReference type="ARBA" id="ARBA00022630"/>
    </source>
</evidence>
<dbReference type="OrthoDB" id="2096480at2759"/>
<dbReference type="GeneID" id="25331216"/>
<accession>A0A0D2ERW4</accession>
<keyword evidence="1" id="KW-0285">Flavoprotein</keyword>
<reference evidence="5 6" key="1">
    <citation type="submission" date="2015-01" db="EMBL/GenBank/DDBJ databases">
        <title>The Genome Sequence of Exophiala xenobiotica CBS118157.</title>
        <authorList>
            <consortium name="The Broad Institute Genomics Platform"/>
            <person name="Cuomo C."/>
            <person name="de Hoog S."/>
            <person name="Gorbushina A."/>
            <person name="Stielow B."/>
            <person name="Teixiera M."/>
            <person name="Abouelleil A."/>
            <person name="Chapman S.B."/>
            <person name="Priest M."/>
            <person name="Young S.K."/>
            <person name="Wortman J."/>
            <person name="Nusbaum C."/>
            <person name="Birren B."/>
        </authorList>
    </citation>
    <scope>NUCLEOTIDE SEQUENCE [LARGE SCALE GENOMIC DNA]</scope>
    <source>
        <strain evidence="5 6">CBS 118157</strain>
    </source>
</reference>
<dbReference type="Proteomes" id="UP000054342">
    <property type="component" value="Unassembled WGS sequence"/>
</dbReference>
<dbReference type="Gene3D" id="3.40.30.120">
    <property type="match status" value="1"/>
</dbReference>
<dbReference type="PANTHER" id="PTHR43004:SF21">
    <property type="entry name" value="FAD-BINDING DOMAIN-CONTAINING PROTEIN-RELATED"/>
    <property type="match status" value="1"/>
</dbReference>
<keyword evidence="6" id="KW-1185">Reference proteome</keyword>
<dbReference type="EMBL" id="KN847322">
    <property type="protein sequence ID" value="KIW50504.1"/>
    <property type="molecule type" value="Genomic_DNA"/>
</dbReference>
<dbReference type="Pfam" id="PF21274">
    <property type="entry name" value="Rng_hyd_C"/>
    <property type="match status" value="1"/>
</dbReference>
<dbReference type="Pfam" id="PF01494">
    <property type="entry name" value="FAD_binding_3"/>
    <property type="match status" value="1"/>
</dbReference>
<dbReference type="PANTHER" id="PTHR43004">
    <property type="entry name" value="TRK SYSTEM POTASSIUM UPTAKE PROTEIN"/>
    <property type="match status" value="1"/>
</dbReference>
<evidence type="ECO:0000256" key="3">
    <source>
        <dbReference type="ARBA" id="ARBA00023002"/>
    </source>
</evidence>
<dbReference type="RefSeq" id="XP_013311088.1">
    <property type="nucleotide sequence ID" value="XM_013455634.1"/>
</dbReference>
<evidence type="ECO:0000313" key="5">
    <source>
        <dbReference type="EMBL" id="KIW50504.1"/>
    </source>
</evidence>
<dbReference type="InterPro" id="IPR036188">
    <property type="entry name" value="FAD/NAD-bd_sf"/>
</dbReference>
<dbReference type="STRING" id="348802.A0A0D2ERW4"/>
<dbReference type="InterPro" id="IPR002938">
    <property type="entry name" value="FAD-bd"/>
</dbReference>
<dbReference type="SUPFAM" id="SSF51905">
    <property type="entry name" value="FAD/NAD(P)-binding domain"/>
    <property type="match status" value="1"/>
</dbReference>
<dbReference type="Gene3D" id="3.50.50.60">
    <property type="entry name" value="FAD/NAD(P)-binding domain"/>
    <property type="match status" value="1"/>
</dbReference>
<dbReference type="InterPro" id="IPR050641">
    <property type="entry name" value="RIFMO-like"/>
</dbReference>
<evidence type="ECO:0000256" key="2">
    <source>
        <dbReference type="ARBA" id="ARBA00022827"/>
    </source>
</evidence>
<dbReference type="AlphaFoldDB" id="A0A0D2ERW4"/>
<dbReference type="GO" id="GO:0016709">
    <property type="term" value="F:oxidoreductase activity, acting on paired donors, with incorporation or reduction of molecular oxygen, NAD(P)H as one donor, and incorporation of one atom of oxygen"/>
    <property type="evidence" value="ECO:0007669"/>
    <property type="project" value="UniProtKB-ARBA"/>
</dbReference>
<feature type="domain" description="FAD-binding" evidence="4">
    <location>
        <begin position="52"/>
        <end position="305"/>
    </location>
</feature>
<gene>
    <name evidence="5" type="ORF">PV05_09308</name>
</gene>
<name>A0A0D2ERW4_9EURO</name>